<dbReference type="RefSeq" id="WP_323692349.1">
    <property type="nucleotide sequence ID" value="NZ_CP116341.1"/>
</dbReference>
<reference evidence="2 3" key="1">
    <citation type="submission" date="2023-01" db="EMBL/GenBank/DDBJ databases">
        <title>Sporosarcina sp. nov., isolated from Korean tranditional fermented seafood 'Jeotgal'.</title>
        <authorList>
            <person name="Yang A.-I."/>
        </authorList>
    </citation>
    <scope>NUCLEOTIDE SEQUENCE [LARGE SCALE GENOMIC DNA]</scope>
    <source>
        <strain evidence="2 3">B2O-1</strain>
    </source>
</reference>
<sequence length="318" mass="37146">MLYKQRTMPKLLQGLLSLEKRLAPTHPQYDYIQKELYKTRAGYGGEVEYDRYMKEVRTNYPHAILHDLSLQQEGIYFQIDSLFITPDAIIITEIKNRAGKILIKTNPTQFLQISAEGESTVFRSPIVEVNRKKQFLERWLAKRNIYIPVRGIIVFAHNNELQIEEQPPMPVLTSYEAPVYFRSLEIQDRVLEKRMIEKIATALVQSNRQYKPPLLSERYRFFKHDVIPGVFCPECSGTEVMQWDKLRWNCLRCGNVSATEHEKTLVEWFLLVSGNITNQAFCEFTGVPDRHTAKRLLARSQLHRRGKRAGSVYVPINK</sequence>
<evidence type="ECO:0000313" key="2">
    <source>
        <dbReference type="EMBL" id="WOV84703.1"/>
    </source>
</evidence>
<dbReference type="Proteomes" id="UP001303532">
    <property type="component" value="Chromosome"/>
</dbReference>
<name>A0ABZ0KYM9_9BACL</name>
<accession>A0ABZ0KYM9</accession>
<dbReference type="Pfam" id="PF08378">
    <property type="entry name" value="NERD"/>
    <property type="match status" value="1"/>
</dbReference>
<dbReference type="EMBL" id="CP116341">
    <property type="protein sequence ID" value="WOV84703.1"/>
    <property type="molecule type" value="Genomic_DNA"/>
</dbReference>
<feature type="domain" description="NERD" evidence="1">
    <location>
        <begin position="41"/>
        <end position="159"/>
    </location>
</feature>
<evidence type="ECO:0000259" key="1">
    <source>
        <dbReference type="PROSITE" id="PS50965"/>
    </source>
</evidence>
<dbReference type="InterPro" id="IPR011528">
    <property type="entry name" value="NERD"/>
</dbReference>
<protein>
    <submittedName>
        <fullName evidence="2">Nuclease-related domain-containing protein</fullName>
    </submittedName>
</protein>
<proteinExistence type="predicted"/>
<dbReference type="PROSITE" id="PS50965">
    <property type="entry name" value="NERD"/>
    <property type="match status" value="1"/>
</dbReference>
<keyword evidence="3" id="KW-1185">Reference proteome</keyword>
<gene>
    <name evidence="2" type="ORF">PGH26_01910</name>
</gene>
<evidence type="ECO:0000313" key="3">
    <source>
        <dbReference type="Proteomes" id="UP001303532"/>
    </source>
</evidence>
<organism evidence="2 3">
    <name type="scientific">Sporosarcina jeotgali</name>
    <dbReference type="NCBI Taxonomy" id="3020056"/>
    <lineage>
        <taxon>Bacteria</taxon>
        <taxon>Bacillati</taxon>
        <taxon>Bacillota</taxon>
        <taxon>Bacilli</taxon>
        <taxon>Bacillales</taxon>
        <taxon>Caryophanaceae</taxon>
        <taxon>Sporosarcina</taxon>
    </lineage>
</organism>